<comment type="similarity">
    <text evidence="1">Belongs to the LysR transcriptional regulatory family.</text>
</comment>
<dbReference type="Proteomes" id="UP000886780">
    <property type="component" value="Unassembled WGS sequence"/>
</dbReference>
<evidence type="ECO:0000256" key="2">
    <source>
        <dbReference type="ARBA" id="ARBA00023015"/>
    </source>
</evidence>
<evidence type="ECO:0000259" key="5">
    <source>
        <dbReference type="PROSITE" id="PS50931"/>
    </source>
</evidence>
<gene>
    <name evidence="6" type="ORF">IAA28_07145</name>
</gene>
<reference evidence="6" key="2">
    <citation type="submission" date="2021-04" db="EMBL/GenBank/DDBJ databases">
        <authorList>
            <person name="Gilroy R."/>
        </authorList>
    </citation>
    <scope>NUCLEOTIDE SEQUENCE</scope>
    <source>
        <strain evidence="6">ChiGjej4B4-12881</strain>
    </source>
</reference>
<dbReference type="FunFam" id="1.10.10.10:FF:000001">
    <property type="entry name" value="LysR family transcriptional regulator"/>
    <property type="match status" value="1"/>
</dbReference>
<proteinExistence type="inferred from homology"/>
<dbReference type="InterPro" id="IPR005119">
    <property type="entry name" value="LysR_subst-bd"/>
</dbReference>
<dbReference type="SUPFAM" id="SSF46785">
    <property type="entry name" value="Winged helix' DNA-binding domain"/>
    <property type="match status" value="1"/>
</dbReference>
<dbReference type="PROSITE" id="PS50931">
    <property type="entry name" value="HTH_LYSR"/>
    <property type="match status" value="1"/>
</dbReference>
<keyword evidence="2" id="KW-0805">Transcription regulation</keyword>
<evidence type="ECO:0000313" key="6">
    <source>
        <dbReference type="EMBL" id="HIX52564.1"/>
    </source>
</evidence>
<dbReference type="Pfam" id="PF00126">
    <property type="entry name" value="HTH_1"/>
    <property type="match status" value="1"/>
</dbReference>
<dbReference type="AlphaFoldDB" id="A0A9D1W545"/>
<dbReference type="GO" id="GO:0003700">
    <property type="term" value="F:DNA-binding transcription factor activity"/>
    <property type="evidence" value="ECO:0007669"/>
    <property type="project" value="InterPro"/>
</dbReference>
<name>A0A9D1W545_9FIRM</name>
<dbReference type="PANTHER" id="PTHR30126:SF40">
    <property type="entry name" value="HTH-TYPE TRANSCRIPTIONAL REGULATOR GLTR"/>
    <property type="match status" value="1"/>
</dbReference>
<dbReference type="Gene3D" id="1.10.10.10">
    <property type="entry name" value="Winged helix-like DNA-binding domain superfamily/Winged helix DNA-binding domain"/>
    <property type="match status" value="1"/>
</dbReference>
<evidence type="ECO:0000313" key="7">
    <source>
        <dbReference type="Proteomes" id="UP000886780"/>
    </source>
</evidence>
<keyword evidence="4" id="KW-0804">Transcription</keyword>
<dbReference type="Gene3D" id="3.40.190.290">
    <property type="match status" value="1"/>
</dbReference>
<dbReference type="InterPro" id="IPR000847">
    <property type="entry name" value="LysR_HTH_N"/>
</dbReference>
<protein>
    <submittedName>
        <fullName evidence="6">LysR family transcriptional regulator</fullName>
    </submittedName>
</protein>
<comment type="caution">
    <text evidence="6">The sequence shown here is derived from an EMBL/GenBank/DDBJ whole genome shotgun (WGS) entry which is preliminary data.</text>
</comment>
<feature type="domain" description="HTH lysR-type" evidence="5">
    <location>
        <begin position="1"/>
        <end position="58"/>
    </location>
</feature>
<dbReference type="CDD" id="cd08420">
    <property type="entry name" value="PBP2_CysL_like"/>
    <property type="match status" value="1"/>
</dbReference>
<dbReference type="SUPFAM" id="SSF53850">
    <property type="entry name" value="Periplasmic binding protein-like II"/>
    <property type="match status" value="1"/>
</dbReference>
<evidence type="ECO:0000256" key="1">
    <source>
        <dbReference type="ARBA" id="ARBA00009437"/>
    </source>
</evidence>
<dbReference type="Pfam" id="PF03466">
    <property type="entry name" value="LysR_substrate"/>
    <property type="match status" value="1"/>
</dbReference>
<reference evidence="6" key="1">
    <citation type="journal article" date="2021" name="PeerJ">
        <title>Extensive microbial diversity within the chicken gut microbiome revealed by metagenomics and culture.</title>
        <authorList>
            <person name="Gilroy R."/>
            <person name="Ravi A."/>
            <person name="Getino M."/>
            <person name="Pursley I."/>
            <person name="Horton D.L."/>
            <person name="Alikhan N.F."/>
            <person name="Baker D."/>
            <person name="Gharbi K."/>
            <person name="Hall N."/>
            <person name="Watson M."/>
            <person name="Adriaenssens E.M."/>
            <person name="Foster-Nyarko E."/>
            <person name="Jarju S."/>
            <person name="Secka A."/>
            <person name="Antonio M."/>
            <person name="Oren A."/>
            <person name="Chaudhuri R.R."/>
            <person name="La Ragione R."/>
            <person name="Hildebrand F."/>
            <person name="Pallen M.J."/>
        </authorList>
    </citation>
    <scope>NUCLEOTIDE SEQUENCE</scope>
    <source>
        <strain evidence="6">ChiGjej4B4-12881</strain>
    </source>
</reference>
<dbReference type="EMBL" id="DXEU01000127">
    <property type="protein sequence ID" value="HIX52564.1"/>
    <property type="molecule type" value="Genomic_DNA"/>
</dbReference>
<dbReference type="InterPro" id="IPR036388">
    <property type="entry name" value="WH-like_DNA-bd_sf"/>
</dbReference>
<dbReference type="PRINTS" id="PR00039">
    <property type="entry name" value="HTHLYSR"/>
</dbReference>
<dbReference type="GO" id="GO:0000976">
    <property type="term" value="F:transcription cis-regulatory region binding"/>
    <property type="evidence" value="ECO:0007669"/>
    <property type="project" value="TreeGrafter"/>
</dbReference>
<keyword evidence="3" id="KW-0238">DNA-binding</keyword>
<evidence type="ECO:0000256" key="4">
    <source>
        <dbReference type="ARBA" id="ARBA00023163"/>
    </source>
</evidence>
<dbReference type="InterPro" id="IPR036390">
    <property type="entry name" value="WH_DNA-bd_sf"/>
</dbReference>
<evidence type="ECO:0000256" key="3">
    <source>
        <dbReference type="ARBA" id="ARBA00023125"/>
    </source>
</evidence>
<dbReference type="PANTHER" id="PTHR30126">
    <property type="entry name" value="HTH-TYPE TRANSCRIPTIONAL REGULATOR"/>
    <property type="match status" value="1"/>
</dbReference>
<accession>A0A9D1W545</accession>
<sequence>MTLRHLKIFVSVFQNGSVTKASKELHLAQPSVSLAIRELEEYYGICLFDRIGRTIAPTEGGREFYGYAVHVVGLFDEMEKKIRNWDAIGVLRVGSSITIGTHILPELLKQFQKRYPGLKVEAVVANSAIVEERLLHNEVDIGLVETTPEQPDILAEPFMDDMLCAVAAPGHPLTQKGEVRLTELAEYPFLMREKGSSVRDAVDACLALLQLQVRPAWESVSSQAIVRAAAAGLGVTILPYLLVREDLERGTVARIPLASPIRRKLNVIYHKSKYLTENMKIFMEMAREYGRGESSNPTFFSCR</sequence>
<organism evidence="6 7">
    <name type="scientific">Candidatus Lachnoclostridium stercoripullorum</name>
    <dbReference type="NCBI Taxonomy" id="2838635"/>
    <lineage>
        <taxon>Bacteria</taxon>
        <taxon>Bacillati</taxon>
        <taxon>Bacillota</taxon>
        <taxon>Clostridia</taxon>
        <taxon>Lachnospirales</taxon>
        <taxon>Lachnospiraceae</taxon>
    </lineage>
</organism>